<proteinExistence type="predicted"/>
<reference evidence="3 4" key="1">
    <citation type="journal article" date="2016" name="Front. Microbiol.">
        <title>Fuerstia marisgermanicae gen. nov., sp. nov., an Unusual Member of the Phylum Planctomycetes from the German Wadden Sea.</title>
        <authorList>
            <person name="Kohn T."/>
            <person name="Heuer A."/>
            <person name="Jogler M."/>
            <person name="Vollmers J."/>
            <person name="Boedeker C."/>
            <person name="Bunk B."/>
            <person name="Rast P."/>
            <person name="Borchert D."/>
            <person name="Glockner I."/>
            <person name="Freese H.M."/>
            <person name="Klenk H.P."/>
            <person name="Overmann J."/>
            <person name="Kaster A.K."/>
            <person name="Rohde M."/>
            <person name="Wiegand S."/>
            <person name="Jogler C."/>
        </authorList>
    </citation>
    <scope>NUCLEOTIDE SEQUENCE [LARGE SCALE GENOMIC DNA]</scope>
    <source>
        <strain evidence="3 4">NH11</strain>
    </source>
</reference>
<organism evidence="3 4">
    <name type="scientific">Fuerstiella marisgermanici</name>
    <dbReference type="NCBI Taxonomy" id="1891926"/>
    <lineage>
        <taxon>Bacteria</taxon>
        <taxon>Pseudomonadati</taxon>
        <taxon>Planctomycetota</taxon>
        <taxon>Planctomycetia</taxon>
        <taxon>Planctomycetales</taxon>
        <taxon>Planctomycetaceae</taxon>
        <taxon>Fuerstiella</taxon>
    </lineage>
</organism>
<dbReference type="OrthoDB" id="267661at2"/>
<feature type="region of interest" description="Disordered" evidence="1">
    <location>
        <begin position="776"/>
        <end position="802"/>
    </location>
</feature>
<dbReference type="EMBL" id="CP017641">
    <property type="protein sequence ID" value="APZ92338.1"/>
    <property type="molecule type" value="Genomic_DNA"/>
</dbReference>
<evidence type="ECO:0000313" key="3">
    <source>
        <dbReference type="EMBL" id="APZ92338.1"/>
    </source>
</evidence>
<keyword evidence="2" id="KW-1133">Transmembrane helix</keyword>
<dbReference type="STRING" id="1891926.Fuma_01948"/>
<dbReference type="Gene3D" id="3.40.50.880">
    <property type="match status" value="1"/>
</dbReference>
<feature type="transmembrane region" description="Helical" evidence="2">
    <location>
        <begin position="437"/>
        <end position="456"/>
    </location>
</feature>
<dbReference type="SUPFAM" id="SSF52317">
    <property type="entry name" value="Class I glutamine amidotransferase-like"/>
    <property type="match status" value="1"/>
</dbReference>
<feature type="compositionally biased region" description="Polar residues" evidence="1">
    <location>
        <begin position="682"/>
        <end position="693"/>
    </location>
</feature>
<name>A0A1P8WE36_9PLAN</name>
<sequence length="802" mass="86848">MLRFVSALTGYACKVVRTAAFCVAISGVLHCVDINAAEFESLRLGLQGQGKVGTWLPISATATDLPAGQLVELQAAFPDPRGDNYVETTAVAVVPNSGMASLHGYFRSGRIEGTGVVSLVDSETGETLVRRTVLFGEDVALPDPEVEVQRRLQLRRMDALTLLTVGGGAGGIAGVEEFLRNAAVYSRDRSILQSVQLGDPSELPDDVDGLDAVDVILMADKFETSPQQAGAIQQWVRDGGRLIVSTGGTVDKFLASDVGRWVGEHFGIEDAPIAMRRFNGLEAFVSGATRIQTNLSGKDSWPVARLTSGQTKALVDSLDGPILGTQSIGAGIITVLAVDINQLPLNRWTSLPQFLEVLVFGEKLSPTSADRRRTSRVSQSGVSDLGTQWLAANDAVPIAGQWSTWSVMAMLAAWLILIGPLDFLLVTKVLKRPHLTWLTFPFLIVCGVMLMVQVAGKSGQLGMRQLDVLDVMEDGNSSYLHARSWLSVSASETMRAEFHAEPTLELPGMKFDHATKTTKSDASDASAANKAAAVQLTWSGRPEDVFGAMYRKGGMGLGQQTFRHSRLSPDTVTNMPLLTNGSRSFKAAWHASGPQPLVESSLTVSGFGLLKGTFHHNLPEPITDWIVVHGNRVYRAQPTADEYIALDSNTSWTARADGIYASDLKAYLTGTRTKRTKESKGTSRGSSQVTTPYDAQSTDAQYVLTMLSLYNYAGGAEYAGLSHTQYRRMEVTDTARLNHAVLIGRIDLPVSSLSINDQPITNNERQTLVRLFIPVDKRPPGARAKTKEDLDKEQQVESENQQ</sequence>
<dbReference type="Proteomes" id="UP000187735">
    <property type="component" value="Chromosome"/>
</dbReference>
<evidence type="ECO:0000256" key="2">
    <source>
        <dbReference type="SAM" id="Phobius"/>
    </source>
</evidence>
<protein>
    <submittedName>
        <fullName evidence="3">Uncharacterized protein</fullName>
    </submittedName>
</protein>
<dbReference type="RefSeq" id="WP_077023974.1">
    <property type="nucleotide sequence ID" value="NZ_CP017641.1"/>
</dbReference>
<feature type="transmembrane region" description="Helical" evidence="2">
    <location>
        <begin position="402"/>
        <end position="425"/>
    </location>
</feature>
<keyword evidence="4" id="KW-1185">Reference proteome</keyword>
<keyword evidence="2" id="KW-0472">Membrane</keyword>
<dbReference type="InterPro" id="IPR029062">
    <property type="entry name" value="Class_I_gatase-like"/>
</dbReference>
<accession>A0A1P8WE36</accession>
<dbReference type="AlphaFoldDB" id="A0A1P8WE36"/>
<gene>
    <name evidence="3" type="ORF">Fuma_01948</name>
</gene>
<evidence type="ECO:0000313" key="4">
    <source>
        <dbReference type="Proteomes" id="UP000187735"/>
    </source>
</evidence>
<keyword evidence="2" id="KW-0812">Transmembrane</keyword>
<dbReference type="KEGG" id="fmr:Fuma_01948"/>
<feature type="region of interest" description="Disordered" evidence="1">
    <location>
        <begin position="673"/>
        <end position="693"/>
    </location>
</feature>
<evidence type="ECO:0000256" key="1">
    <source>
        <dbReference type="SAM" id="MobiDB-lite"/>
    </source>
</evidence>
<feature type="compositionally biased region" description="Basic and acidic residues" evidence="1">
    <location>
        <begin position="776"/>
        <end position="795"/>
    </location>
</feature>